<name>A0A9W6XQX4_9STRA</name>
<accession>A0A9W6XQX4</accession>
<feature type="region of interest" description="Disordered" evidence="1">
    <location>
        <begin position="234"/>
        <end position="262"/>
    </location>
</feature>
<proteinExistence type="predicted"/>
<comment type="caution">
    <text evidence="2">The sequence shown here is derived from an EMBL/GenBank/DDBJ whole genome shotgun (WGS) entry which is preliminary data.</text>
</comment>
<organism evidence="2 3">
    <name type="scientific">Phytophthora fragariaefolia</name>
    <dbReference type="NCBI Taxonomy" id="1490495"/>
    <lineage>
        <taxon>Eukaryota</taxon>
        <taxon>Sar</taxon>
        <taxon>Stramenopiles</taxon>
        <taxon>Oomycota</taxon>
        <taxon>Peronosporomycetes</taxon>
        <taxon>Peronosporales</taxon>
        <taxon>Peronosporaceae</taxon>
        <taxon>Phytophthora</taxon>
    </lineage>
</organism>
<keyword evidence="3" id="KW-1185">Reference proteome</keyword>
<evidence type="ECO:0000313" key="3">
    <source>
        <dbReference type="Proteomes" id="UP001165121"/>
    </source>
</evidence>
<protein>
    <submittedName>
        <fullName evidence="2">Unnamed protein product</fullName>
    </submittedName>
</protein>
<gene>
    <name evidence="2" type="ORF">Pfra01_001582000</name>
</gene>
<reference evidence="2" key="1">
    <citation type="submission" date="2023-04" db="EMBL/GenBank/DDBJ databases">
        <title>Phytophthora fragariaefolia NBRC 109709.</title>
        <authorList>
            <person name="Ichikawa N."/>
            <person name="Sato H."/>
            <person name="Tonouchi N."/>
        </authorList>
    </citation>
    <scope>NUCLEOTIDE SEQUENCE</scope>
    <source>
        <strain evidence="2">NBRC 109709</strain>
    </source>
</reference>
<dbReference type="EMBL" id="BSXT01001734">
    <property type="protein sequence ID" value="GMF44845.1"/>
    <property type="molecule type" value="Genomic_DNA"/>
</dbReference>
<sequence length="276" mass="30368">MISAFGRVNKYIPYEDMTQSIEGKFRDIRGQEQYTLFREPLRPVLPRTANAKGPPKWSSEGWYSTDAGLLSCLAVKQVVYLLLWAFFYVVDLINNCWSTGTPVAAPAPITAQARYPSSFNVDTTRADTCSSIMPPIMLLFIVNAGSAPPVVTVSAVYSRGAVFNKDEFDLTTNPELARTIQIEQLAKISQPKPTMVPTAEPESATFPIVEPEAGPSIFPSAVLHRLREAPDQNEIHYSEPPSSSDPPVCKRPGTAVNQSDVIITAEGNLHELADRR</sequence>
<evidence type="ECO:0000313" key="2">
    <source>
        <dbReference type="EMBL" id="GMF44845.1"/>
    </source>
</evidence>
<dbReference type="AlphaFoldDB" id="A0A9W6XQX4"/>
<evidence type="ECO:0000256" key="1">
    <source>
        <dbReference type="SAM" id="MobiDB-lite"/>
    </source>
</evidence>
<dbReference type="Proteomes" id="UP001165121">
    <property type="component" value="Unassembled WGS sequence"/>
</dbReference>